<dbReference type="AlphaFoldDB" id="H2ZF18"/>
<name>H2ZF18_CIOSA</name>
<dbReference type="InParanoid" id="H2ZF18"/>
<organism evidence="2 3">
    <name type="scientific">Ciona savignyi</name>
    <name type="common">Pacific transparent sea squirt</name>
    <dbReference type="NCBI Taxonomy" id="51511"/>
    <lineage>
        <taxon>Eukaryota</taxon>
        <taxon>Metazoa</taxon>
        <taxon>Chordata</taxon>
        <taxon>Tunicata</taxon>
        <taxon>Ascidiacea</taxon>
        <taxon>Phlebobranchia</taxon>
        <taxon>Cionidae</taxon>
        <taxon>Ciona</taxon>
    </lineage>
</organism>
<evidence type="ECO:0000256" key="1">
    <source>
        <dbReference type="SAM" id="MobiDB-lite"/>
    </source>
</evidence>
<reference evidence="2" key="2">
    <citation type="submission" date="2025-08" db="UniProtKB">
        <authorList>
            <consortium name="Ensembl"/>
        </authorList>
    </citation>
    <scope>IDENTIFICATION</scope>
</reference>
<feature type="compositionally biased region" description="Basic and acidic residues" evidence="1">
    <location>
        <begin position="37"/>
        <end position="56"/>
    </location>
</feature>
<evidence type="ECO:0000313" key="2">
    <source>
        <dbReference type="Ensembl" id="ENSCSAVP00000016184.1"/>
    </source>
</evidence>
<accession>H2ZF18</accession>
<reference evidence="2" key="3">
    <citation type="submission" date="2025-09" db="UniProtKB">
        <authorList>
            <consortium name="Ensembl"/>
        </authorList>
    </citation>
    <scope>IDENTIFICATION</scope>
</reference>
<reference evidence="3" key="1">
    <citation type="submission" date="2003-08" db="EMBL/GenBank/DDBJ databases">
        <authorList>
            <person name="Birren B."/>
            <person name="Nusbaum C."/>
            <person name="Abebe A."/>
            <person name="Abouelleil A."/>
            <person name="Adekoya E."/>
            <person name="Ait-zahra M."/>
            <person name="Allen N."/>
            <person name="Allen T."/>
            <person name="An P."/>
            <person name="Anderson M."/>
            <person name="Anderson S."/>
            <person name="Arachchi H."/>
            <person name="Armbruster J."/>
            <person name="Bachantsang P."/>
            <person name="Baldwin J."/>
            <person name="Barry A."/>
            <person name="Bayul T."/>
            <person name="Blitshsteyn B."/>
            <person name="Bloom T."/>
            <person name="Blye J."/>
            <person name="Boguslavskiy L."/>
            <person name="Borowsky M."/>
            <person name="Boukhgalter B."/>
            <person name="Brunache A."/>
            <person name="Butler J."/>
            <person name="Calixte N."/>
            <person name="Calvo S."/>
            <person name="Camarata J."/>
            <person name="Campo K."/>
            <person name="Chang J."/>
            <person name="Cheshatsang Y."/>
            <person name="Citroen M."/>
            <person name="Collymore A."/>
            <person name="Considine T."/>
            <person name="Cook A."/>
            <person name="Cooke P."/>
            <person name="Corum B."/>
            <person name="Cuomo C."/>
            <person name="David R."/>
            <person name="Dawoe T."/>
            <person name="Degray S."/>
            <person name="Dodge S."/>
            <person name="Dooley K."/>
            <person name="Dorje P."/>
            <person name="Dorjee K."/>
            <person name="Dorris L."/>
            <person name="Duffey N."/>
            <person name="Dupes A."/>
            <person name="Elkins T."/>
            <person name="Engels R."/>
            <person name="Erickson J."/>
            <person name="Farina A."/>
            <person name="Faro S."/>
            <person name="Ferreira P."/>
            <person name="Fischer H."/>
            <person name="Fitzgerald M."/>
            <person name="Foley K."/>
            <person name="Gage D."/>
            <person name="Galagan J."/>
            <person name="Gearin G."/>
            <person name="Gnerre S."/>
            <person name="Gnirke A."/>
            <person name="Goyette A."/>
            <person name="Graham J."/>
            <person name="Grandbois E."/>
            <person name="Gyaltsen K."/>
            <person name="Hafez N."/>
            <person name="Hagopian D."/>
            <person name="Hagos B."/>
            <person name="Hall J."/>
            <person name="Hatcher B."/>
            <person name="Heller A."/>
            <person name="Higgins H."/>
            <person name="Honan T."/>
            <person name="Horn A."/>
            <person name="Houde N."/>
            <person name="Hughes L."/>
            <person name="Hulme W."/>
            <person name="Husby E."/>
            <person name="Iliev I."/>
            <person name="Jaffe D."/>
            <person name="Jones C."/>
            <person name="Kamal M."/>
            <person name="Kamat A."/>
            <person name="Kamvysselis M."/>
            <person name="Karlsson E."/>
            <person name="Kells C."/>
            <person name="Kieu A."/>
            <person name="Kisner P."/>
            <person name="Kodira C."/>
            <person name="Kulbokas E."/>
            <person name="Labutti K."/>
            <person name="Lama D."/>
            <person name="Landers T."/>
            <person name="Leger J."/>
            <person name="Levine S."/>
            <person name="Lewis D."/>
            <person name="Lewis T."/>
            <person name="Lindblad-toh K."/>
            <person name="Liu X."/>
            <person name="Lokyitsang T."/>
            <person name="Lokyitsang Y."/>
            <person name="Lucien O."/>
            <person name="Lui A."/>
            <person name="Ma L.J."/>
            <person name="Mabbitt R."/>
            <person name="Macdonald J."/>
            <person name="Maclean C."/>
            <person name="Major J."/>
            <person name="Manning J."/>
            <person name="Marabella R."/>
            <person name="Maru K."/>
            <person name="Matthews C."/>
            <person name="Mauceli E."/>
            <person name="Mccarthy M."/>
            <person name="Mcdonough S."/>
            <person name="Mcghee T."/>
            <person name="Meldrim J."/>
            <person name="Meneus L."/>
            <person name="Mesirov J."/>
            <person name="Mihalev A."/>
            <person name="Mihova T."/>
            <person name="Mikkelsen T."/>
            <person name="Mlenga V."/>
            <person name="Moru K."/>
            <person name="Mozes J."/>
            <person name="Mulrain L."/>
            <person name="Munson G."/>
            <person name="Naylor J."/>
            <person name="Newes C."/>
            <person name="Nguyen C."/>
            <person name="Nguyen N."/>
            <person name="Nguyen T."/>
            <person name="Nicol R."/>
            <person name="Nielsen C."/>
            <person name="Nizzari M."/>
            <person name="Norbu C."/>
            <person name="Norbu N."/>
            <person name="O'donnell P."/>
            <person name="Okoawo O."/>
            <person name="O'leary S."/>
            <person name="Omotosho B."/>
            <person name="O'neill K."/>
            <person name="Osman S."/>
            <person name="Parker S."/>
            <person name="Perrin D."/>
            <person name="Phunkhang P."/>
            <person name="Piqani B."/>
            <person name="Purcell S."/>
            <person name="Rachupka T."/>
            <person name="Ramasamy U."/>
            <person name="Rameau R."/>
            <person name="Ray V."/>
            <person name="Raymond C."/>
            <person name="Retta R."/>
            <person name="Richardson S."/>
            <person name="Rise C."/>
            <person name="Rodriguez J."/>
            <person name="Rogers J."/>
            <person name="Rogov P."/>
            <person name="Rutman M."/>
            <person name="Schupbach R."/>
            <person name="Seaman C."/>
            <person name="Settipalli S."/>
            <person name="Sharpe T."/>
            <person name="Sheridan J."/>
            <person name="Sherpa N."/>
            <person name="Shi J."/>
            <person name="Smirnov S."/>
            <person name="Smith C."/>
            <person name="Sougnez C."/>
            <person name="Spencer B."/>
            <person name="Stalker J."/>
            <person name="Stange-thomann N."/>
            <person name="Stavropoulos S."/>
            <person name="Stetson K."/>
            <person name="Stone C."/>
            <person name="Stone S."/>
            <person name="Stubbs M."/>
            <person name="Talamas J."/>
            <person name="Tchuinga P."/>
            <person name="Tenzing P."/>
            <person name="Tesfaye S."/>
            <person name="Theodore J."/>
            <person name="Thoulutsang Y."/>
            <person name="Topham K."/>
            <person name="Towey S."/>
            <person name="Tsamla T."/>
            <person name="Tsomo N."/>
            <person name="Vallee D."/>
            <person name="Vassiliev H."/>
            <person name="Venkataraman V."/>
            <person name="Vinson J."/>
            <person name="Vo A."/>
            <person name="Wade C."/>
            <person name="Wang S."/>
            <person name="Wangchuk T."/>
            <person name="Wangdi T."/>
            <person name="Whittaker C."/>
            <person name="Wilkinson J."/>
            <person name="Wu Y."/>
            <person name="Wyman D."/>
            <person name="Yadav S."/>
            <person name="Yang S."/>
            <person name="Yang X."/>
            <person name="Yeager S."/>
            <person name="Yee E."/>
            <person name="Young G."/>
            <person name="Zainoun J."/>
            <person name="Zembeck L."/>
            <person name="Zimmer A."/>
            <person name="Zody M."/>
            <person name="Lander E."/>
        </authorList>
    </citation>
    <scope>NUCLEOTIDE SEQUENCE [LARGE SCALE GENOMIC DNA]</scope>
</reference>
<feature type="region of interest" description="Disordered" evidence="1">
    <location>
        <begin position="103"/>
        <end position="131"/>
    </location>
</feature>
<keyword evidence="3" id="KW-1185">Reference proteome</keyword>
<dbReference type="HOGENOM" id="CLU_1488531_0_0_1"/>
<sequence>MLKATGQPRGFPESTMEMDVTPKLKKTGTRGRKRTLKSKEDGEIKSDASNEAETTKTRSRRRGKVVQEPEEPATNKIPNMARMGDILKNSPVGQALKRFEAAISPSRSPTITSPATALNYNDQNRQSTRRVRKLHADDISLPLECTPNENSALGTPGRGVAVLSQTQNVDRPGSRRLRKRK</sequence>
<dbReference type="Ensembl" id="ENSCSAVT00000016365.1">
    <property type="protein sequence ID" value="ENSCSAVP00000016184.1"/>
    <property type="gene ID" value="ENSCSAVG00000009517.1"/>
</dbReference>
<dbReference type="Proteomes" id="UP000007875">
    <property type="component" value="Unassembled WGS sequence"/>
</dbReference>
<protein>
    <submittedName>
        <fullName evidence="2">Uncharacterized protein</fullName>
    </submittedName>
</protein>
<feature type="region of interest" description="Disordered" evidence="1">
    <location>
        <begin position="1"/>
        <end position="84"/>
    </location>
</feature>
<evidence type="ECO:0000313" key="3">
    <source>
        <dbReference type="Proteomes" id="UP000007875"/>
    </source>
</evidence>
<feature type="region of interest" description="Disordered" evidence="1">
    <location>
        <begin position="147"/>
        <end position="181"/>
    </location>
</feature>
<feature type="compositionally biased region" description="Low complexity" evidence="1">
    <location>
        <begin position="103"/>
        <end position="117"/>
    </location>
</feature>
<feature type="compositionally biased region" description="Basic residues" evidence="1">
    <location>
        <begin position="23"/>
        <end position="36"/>
    </location>
</feature>
<proteinExistence type="predicted"/>
<dbReference type="OMA" id="LECTPNE"/>